<comment type="similarity">
    <text evidence="1">Belongs to the glycosyltransferase 2 family.</text>
</comment>
<sequence>MAFLQGSCEPDWMRMTPSHPRSPKVSVVCAWYNRADFVRDTVDSLLAQDFDDYEIVLVNDGSPDPRVREILDSYDTPRLRVIHQANAGFVSAIRKAIDSSGGEYIAVMGAGDASLPARLRKQAEFLDTHPDHIGVACGLREAEVDRDWKIVKVRDLGLKARPEITHEQVLGRIHSPFTHGEVMYRRSAYEAVGGYRPFFRFTQDLDLWCRMSRYGGKYAVIPDVLYERRLFAGDGIATDMQKHVAQITLAFMALQCAREWDRQGFDSIDVFGLQAGLFREPSAHLASYLARIAVKYLKAGLVEEARFFARLSLQERRTSAGRIARGMIALQGGRYSGRIVQTAFRFRKIQDPRQMRPIPALRPQP</sequence>
<dbReference type="Proteomes" id="UP000196878">
    <property type="component" value="Unassembled WGS sequence"/>
</dbReference>
<dbReference type="InterPro" id="IPR001173">
    <property type="entry name" value="Glyco_trans_2-like"/>
</dbReference>
<dbReference type="InterPro" id="IPR050834">
    <property type="entry name" value="Glycosyltransf_2"/>
</dbReference>
<dbReference type="GO" id="GO:0016757">
    <property type="term" value="F:glycosyltransferase activity"/>
    <property type="evidence" value="ECO:0007669"/>
    <property type="project" value="UniProtKB-KW"/>
</dbReference>
<dbReference type="PANTHER" id="PTHR43685">
    <property type="entry name" value="GLYCOSYLTRANSFERASE"/>
    <property type="match status" value="1"/>
</dbReference>
<dbReference type="Gene3D" id="3.90.550.10">
    <property type="entry name" value="Spore Coat Polysaccharide Biosynthesis Protein SpsA, Chain A"/>
    <property type="match status" value="1"/>
</dbReference>
<dbReference type="EMBL" id="NIPW01000040">
    <property type="protein sequence ID" value="OWJ75347.1"/>
    <property type="molecule type" value="Genomic_DNA"/>
</dbReference>
<dbReference type="Pfam" id="PF00535">
    <property type="entry name" value="Glycos_transf_2"/>
    <property type="match status" value="1"/>
</dbReference>
<dbReference type="InterPro" id="IPR029044">
    <property type="entry name" value="Nucleotide-diphossugar_trans"/>
</dbReference>
<evidence type="ECO:0000259" key="4">
    <source>
        <dbReference type="Pfam" id="PF00535"/>
    </source>
</evidence>
<dbReference type="PANTHER" id="PTHR43685:SF5">
    <property type="entry name" value="GLYCOSYLTRANSFERASE EPSE-RELATED"/>
    <property type="match status" value="1"/>
</dbReference>
<gene>
    <name evidence="5" type="ORF">CDV49_17445</name>
</gene>
<feature type="domain" description="Glycosyltransferase 2-like" evidence="4">
    <location>
        <begin position="26"/>
        <end position="192"/>
    </location>
</feature>
<evidence type="ECO:0000256" key="1">
    <source>
        <dbReference type="ARBA" id="ARBA00006739"/>
    </source>
</evidence>
<dbReference type="SUPFAM" id="SSF53448">
    <property type="entry name" value="Nucleotide-diphospho-sugar transferases"/>
    <property type="match status" value="1"/>
</dbReference>
<comment type="caution">
    <text evidence="5">The sequence shown here is derived from an EMBL/GenBank/DDBJ whole genome shotgun (WGS) entry which is preliminary data.</text>
</comment>
<proteinExistence type="inferred from homology"/>
<name>A0A212A7X5_9RHOB</name>
<evidence type="ECO:0000256" key="3">
    <source>
        <dbReference type="ARBA" id="ARBA00022679"/>
    </source>
</evidence>
<reference evidence="5 6" key="1">
    <citation type="submission" date="2016-12" db="EMBL/GenBank/DDBJ databases">
        <title>Comparison of Traditional DNA-DNA Hybridization with In Silico Genomic Analysis.</title>
        <authorList>
            <person name="Nicholson A.C."/>
            <person name="Humrighouse B.W."/>
            <person name="Graziano J."/>
            <person name="Lasker B."/>
            <person name="Whitney A.M."/>
            <person name="Mcquiston J.R."/>
        </authorList>
    </citation>
    <scope>NUCLEOTIDE SEQUENCE [LARGE SCALE GENOMIC DNA]</scope>
    <source>
        <strain evidence="5 6">H2240</strain>
    </source>
</reference>
<keyword evidence="3 5" id="KW-0808">Transferase</keyword>
<keyword evidence="2" id="KW-0328">Glycosyltransferase</keyword>
<keyword evidence="6" id="KW-1185">Reference proteome</keyword>
<dbReference type="AlphaFoldDB" id="A0A212A7X5"/>
<evidence type="ECO:0000313" key="5">
    <source>
        <dbReference type="EMBL" id="OWJ75347.1"/>
    </source>
</evidence>
<evidence type="ECO:0000313" key="6">
    <source>
        <dbReference type="Proteomes" id="UP000196878"/>
    </source>
</evidence>
<protein>
    <submittedName>
        <fullName evidence="5">Family 2 glycosyl transferase</fullName>
    </submittedName>
</protein>
<accession>A0A212A7X5</accession>
<organism evidence="5 6">
    <name type="scientific">Haematobacter genomosp. 1</name>
    <dbReference type="NCBI Taxonomy" id="366618"/>
    <lineage>
        <taxon>Bacteria</taxon>
        <taxon>Pseudomonadati</taxon>
        <taxon>Pseudomonadota</taxon>
        <taxon>Alphaproteobacteria</taxon>
        <taxon>Rhodobacterales</taxon>
        <taxon>Paracoccaceae</taxon>
        <taxon>Haematobacter</taxon>
    </lineage>
</organism>
<evidence type="ECO:0000256" key="2">
    <source>
        <dbReference type="ARBA" id="ARBA00022676"/>
    </source>
</evidence>